<dbReference type="RefSeq" id="XP_056477613.1">
    <property type="nucleotide sequence ID" value="XM_056617256.1"/>
</dbReference>
<feature type="transmembrane region" description="Helical" evidence="7">
    <location>
        <begin position="154"/>
        <end position="173"/>
    </location>
</feature>
<evidence type="ECO:0000256" key="7">
    <source>
        <dbReference type="SAM" id="Phobius"/>
    </source>
</evidence>
<dbReference type="GeneID" id="81356235"/>
<dbReference type="InterPro" id="IPR020846">
    <property type="entry name" value="MFS_dom"/>
</dbReference>
<accession>A0A9W9KFY7</accession>
<feature type="transmembrane region" description="Helical" evidence="7">
    <location>
        <begin position="120"/>
        <end position="148"/>
    </location>
</feature>
<feature type="transmembrane region" description="Helical" evidence="7">
    <location>
        <begin position="50"/>
        <end position="73"/>
    </location>
</feature>
<keyword evidence="10" id="KW-1185">Reference proteome</keyword>
<comment type="caution">
    <text evidence="9">The sequence shown here is derived from an EMBL/GenBank/DDBJ whole genome shotgun (WGS) entry which is preliminary data.</text>
</comment>
<evidence type="ECO:0000256" key="1">
    <source>
        <dbReference type="ARBA" id="ARBA00004141"/>
    </source>
</evidence>
<dbReference type="Pfam" id="PF07690">
    <property type="entry name" value="MFS_1"/>
    <property type="match status" value="1"/>
</dbReference>
<evidence type="ECO:0000256" key="6">
    <source>
        <dbReference type="SAM" id="MobiDB-lite"/>
    </source>
</evidence>
<feature type="transmembrane region" description="Helical" evidence="7">
    <location>
        <begin position="93"/>
        <end position="113"/>
    </location>
</feature>
<feature type="region of interest" description="Disordered" evidence="6">
    <location>
        <begin position="17"/>
        <end position="37"/>
    </location>
</feature>
<reference evidence="9" key="2">
    <citation type="journal article" date="2023" name="IMA Fungus">
        <title>Comparative genomic study of the Penicillium genus elucidates a diverse pangenome and 15 lateral gene transfer events.</title>
        <authorList>
            <person name="Petersen C."/>
            <person name="Sorensen T."/>
            <person name="Nielsen M.R."/>
            <person name="Sondergaard T.E."/>
            <person name="Sorensen J.L."/>
            <person name="Fitzpatrick D.A."/>
            <person name="Frisvad J.C."/>
            <person name="Nielsen K.L."/>
        </authorList>
    </citation>
    <scope>NUCLEOTIDE SEQUENCE</scope>
    <source>
        <strain evidence="9">IBT 30761</strain>
    </source>
</reference>
<dbReference type="AlphaFoldDB" id="A0A9W9KFY7"/>
<feature type="domain" description="Major facilitator superfamily (MFS) profile" evidence="8">
    <location>
        <begin position="50"/>
        <end position="277"/>
    </location>
</feature>
<evidence type="ECO:0000256" key="2">
    <source>
        <dbReference type="ARBA" id="ARBA00022448"/>
    </source>
</evidence>
<dbReference type="PANTHER" id="PTHR43791:SF70">
    <property type="entry name" value="MAJOR FACILITATOR SUPERFAMILY (MFS) PROFILE DOMAIN-CONTAINING PROTEIN"/>
    <property type="match status" value="1"/>
</dbReference>
<feature type="transmembrane region" description="Helical" evidence="7">
    <location>
        <begin position="226"/>
        <end position="246"/>
    </location>
</feature>
<keyword evidence="5 7" id="KW-0472">Membrane</keyword>
<evidence type="ECO:0000256" key="3">
    <source>
        <dbReference type="ARBA" id="ARBA00022692"/>
    </source>
</evidence>
<dbReference type="Proteomes" id="UP001149074">
    <property type="component" value="Unassembled WGS sequence"/>
</dbReference>
<comment type="subcellular location">
    <subcellularLocation>
        <location evidence="1">Membrane</location>
        <topology evidence="1">Multi-pass membrane protein</topology>
    </subcellularLocation>
</comment>
<protein>
    <recommendedName>
        <fullName evidence="8">Major facilitator superfamily (MFS) profile domain-containing protein</fullName>
    </recommendedName>
</protein>
<proteinExistence type="predicted"/>
<keyword evidence="4 7" id="KW-1133">Transmembrane helix</keyword>
<gene>
    <name evidence="9" type="ORF">N7532_004762</name>
</gene>
<keyword evidence="3 7" id="KW-0812">Transmembrane</keyword>
<dbReference type="Gene3D" id="1.20.1250.20">
    <property type="entry name" value="MFS general substrate transporter like domains"/>
    <property type="match status" value="1"/>
</dbReference>
<dbReference type="PANTHER" id="PTHR43791">
    <property type="entry name" value="PERMEASE-RELATED"/>
    <property type="match status" value="1"/>
</dbReference>
<evidence type="ECO:0000256" key="4">
    <source>
        <dbReference type="ARBA" id="ARBA00022989"/>
    </source>
</evidence>
<dbReference type="OrthoDB" id="6730379at2759"/>
<evidence type="ECO:0000256" key="5">
    <source>
        <dbReference type="ARBA" id="ARBA00023136"/>
    </source>
</evidence>
<reference evidence="9" key="1">
    <citation type="submission" date="2022-11" db="EMBL/GenBank/DDBJ databases">
        <authorList>
            <person name="Petersen C."/>
        </authorList>
    </citation>
    <scope>NUCLEOTIDE SEQUENCE</scope>
    <source>
        <strain evidence="9">IBT 30761</strain>
    </source>
</reference>
<dbReference type="EMBL" id="JAPQKI010000004">
    <property type="protein sequence ID" value="KAJ5104233.1"/>
    <property type="molecule type" value="Genomic_DNA"/>
</dbReference>
<name>A0A9W9KFY7_9EURO</name>
<evidence type="ECO:0000313" key="10">
    <source>
        <dbReference type="Proteomes" id="UP001149074"/>
    </source>
</evidence>
<dbReference type="SUPFAM" id="SSF103473">
    <property type="entry name" value="MFS general substrate transporter"/>
    <property type="match status" value="1"/>
</dbReference>
<keyword evidence="2" id="KW-0813">Transport</keyword>
<dbReference type="InterPro" id="IPR011701">
    <property type="entry name" value="MFS"/>
</dbReference>
<dbReference type="GO" id="GO:0016020">
    <property type="term" value="C:membrane"/>
    <property type="evidence" value="ECO:0007669"/>
    <property type="project" value="UniProtKB-SubCell"/>
</dbReference>
<feature type="transmembrane region" description="Helical" evidence="7">
    <location>
        <begin position="194"/>
        <end position="214"/>
    </location>
</feature>
<evidence type="ECO:0000313" key="9">
    <source>
        <dbReference type="EMBL" id="KAJ5104233.1"/>
    </source>
</evidence>
<dbReference type="PROSITE" id="PS50850">
    <property type="entry name" value="MFS"/>
    <property type="match status" value="1"/>
</dbReference>
<evidence type="ECO:0000259" key="8">
    <source>
        <dbReference type="PROSITE" id="PS50850"/>
    </source>
</evidence>
<sequence>MEVDKDLQTGSSAAVRPEPVSLPESMPQAARGAQTTSHRSRILRKLDMHILPLMFITYGLQFLDKALLGYAAVFTFRIDTHLLGQEYSWVGSIFYFGYMIFEYPLAGLLHSFAISMYLGFLIFTWGVTVVMSNFCVSFAGLMISRFVLGTLEGAVAPCFLVIIGGSVFEMNFFHADCSTLAHWYTLEEQPLRQVLWFLGTPVFGIFGGLVSYALGHTHTAVASWRLLYIIFGSVTAIWGVFFACAFPSSPGQARFLTEHERTDATLRVLSFPPNTCT</sequence>
<dbReference type="GO" id="GO:0022857">
    <property type="term" value="F:transmembrane transporter activity"/>
    <property type="evidence" value="ECO:0007669"/>
    <property type="project" value="InterPro"/>
</dbReference>
<dbReference type="InterPro" id="IPR036259">
    <property type="entry name" value="MFS_trans_sf"/>
</dbReference>
<organism evidence="9 10">
    <name type="scientific">Penicillium argentinense</name>
    <dbReference type="NCBI Taxonomy" id="1131581"/>
    <lineage>
        <taxon>Eukaryota</taxon>
        <taxon>Fungi</taxon>
        <taxon>Dikarya</taxon>
        <taxon>Ascomycota</taxon>
        <taxon>Pezizomycotina</taxon>
        <taxon>Eurotiomycetes</taxon>
        <taxon>Eurotiomycetidae</taxon>
        <taxon>Eurotiales</taxon>
        <taxon>Aspergillaceae</taxon>
        <taxon>Penicillium</taxon>
    </lineage>
</organism>